<accession>V5GS91</accession>
<name>V5GS91_ANOGL</name>
<dbReference type="InterPro" id="IPR012337">
    <property type="entry name" value="RNaseH-like_sf"/>
</dbReference>
<dbReference type="AlphaFoldDB" id="V5GS91"/>
<evidence type="ECO:0008006" key="2">
    <source>
        <dbReference type="Google" id="ProtNLM"/>
    </source>
</evidence>
<dbReference type="GO" id="GO:0071897">
    <property type="term" value="P:DNA biosynthetic process"/>
    <property type="evidence" value="ECO:0007669"/>
    <property type="project" value="UniProtKB-ARBA"/>
</dbReference>
<dbReference type="PANTHER" id="PTHR31511:SF12">
    <property type="entry name" value="RHO TERMINATION FACTOR N-TERMINAL DOMAIN-CONTAINING PROTEIN"/>
    <property type="match status" value="1"/>
</dbReference>
<dbReference type="SUPFAM" id="SSF53098">
    <property type="entry name" value="Ribonuclease H-like"/>
    <property type="match status" value="1"/>
</dbReference>
<dbReference type="GO" id="GO:0042575">
    <property type="term" value="C:DNA polymerase complex"/>
    <property type="evidence" value="ECO:0007669"/>
    <property type="project" value="UniProtKB-ARBA"/>
</dbReference>
<evidence type="ECO:0000313" key="1">
    <source>
        <dbReference type="EMBL" id="JAB63108.1"/>
    </source>
</evidence>
<sequence>MSVAETVCDVSCKIIKLTKKSLTLLKTDDEINRHIKIINKNIGVINEAIKIKIHKIDKNENIFRLENNLAVLKYYREQLKQLKIKNKVSGGSVVRPNKKNLVWQDVKSCFKSRVRSGIIVNVSLKEPKQFLKKSFRSFSIKAKNALKDSLIKVNLVFEGNFVKLNDGEVDLKSFGTKNEIIDRSTNIKQWWEDNVVQPILHKLENFEHRNSGWTLLEIIGLRVNINNYSPITVGSSTYVEMPEFIKNKTCVVNVKNDDEYCVLWSIVSALHPAKRDTARISSYPDFRDILKFDGIEFPITLKQIPKLERLNNLAINVYGIDKKEVLPVCLSKSDSKRVINLLMVPANSVQDSDNDDDETPVYHFAWIKNMSRLLSKQISKHKTKKYICNRCLNHFTEQRLLDDHLIYCNYKTNTCKVELPGEQEKFLQFKNYRFKERVPFAVYADFECILEPCDENNDLNLNTRNVQKHTAFSVAYYLKCSYDDSLSRFKLYRGSDCQEWFVRELEHIADEVNNILSHPKPMEPLTAAQKFEHDNAKFCHICEKPFTSFDIKIMDHSHLNSVYRGPCHNSCNLNYTDSHVIPVVFHCLSSYDSHLIIRHLATSFEGNISLLPINKEKYISFTKDVKDTRIKLRFIDSFRFMADKIEKLASYLDDSQKRITKSHCDSEETFRLLTRKGVFPYDYLNSWEKLNDTTLPTKDDFYSKLTDEAISDSEYEHATNVWNTFNIQNLGEYSDLYLKTDVLLLADIFENFRENCLKTYGLDPLHYYTSPGLAFDSMLKITKQTLELLTDIDKVLMIEKGIRGGVAQVSNRYSKANNKYMGEAYNPDEPDKYIMYYDVNNLYGAAMSLPLPTGGFEWVPVDQFYNLNITDLADDAEIGYILEVDIEYPPELHELHKDLPLCPEQMVPPGGKQSKLLTTLFSKTGYVIHYRQLKRCIERGLKITKVHKILKFNQSAWLQKYINLNTDLRKQATNEFEKNFYKLMNNSVFGKTMENVRKHKDVKLVTQWEGRYGAKNLIAKPNFHSLTIFDEDMVIIEMNRLKIKFNKPIYVGFSILDLSKIILYDFHYDYIKQNFGNQAKLLYTDTDSLIYEFTDIDIYESMKRDIQLFDTSDYPEDNAYGMPRVNKKVLGLMKDESCGRIVTEYAGLRAKMYSYKVEGKPSNMRIKLLDQP</sequence>
<dbReference type="InterPro" id="IPR044925">
    <property type="entry name" value="His-Me_finger_sf"/>
</dbReference>
<dbReference type="SUPFAM" id="SSF54060">
    <property type="entry name" value="His-Me finger endonucleases"/>
    <property type="match status" value="1"/>
</dbReference>
<dbReference type="SUPFAM" id="SSF56672">
    <property type="entry name" value="DNA/RNA polymerases"/>
    <property type="match status" value="1"/>
</dbReference>
<dbReference type="EMBL" id="GALX01005358">
    <property type="protein sequence ID" value="JAB63108.1"/>
    <property type="molecule type" value="Transcribed_RNA"/>
</dbReference>
<dbReference type="InterPro" id="IPR043502">
    <property type="entry name" value="DNA/RNA_pol_sf"/>
</dbReference>
<protein>
    <recommendedName>
        <fullName evidence="2">DNA-directed DNA polymerase</fullName>
    </recommendedName>
</protein>
<organism evidence="1">
    <name type="scientific">Anoplophora glabripennis</name>
    <name type="common">Asian longhorn beetle</name>
    <name type="synonym">Anoplophora nobilis</name>
    <dbReference type="NCBI Taxonomy" id="217634"/>
    <lineage>
        <taxon>Eukaryota</taxon>
        <taxon>Metazoa</taxon>
        <taxon>Ecdysozoa</taxon>
        <taxon>Arthropoda</taxon>
        <taxon>Hexapoda</taxon>
        <taxon>Insecta</taxon>
        <taxon>Pterygota</taxon>
        <taxon>Neoptera</taxon>
        <taxon>Endopterygota</taxon>
        <taxon>Coleoptera</taxon>
        <taxon>Polyphaga</taxon>
        <taxon>Cucujiformia</taxon>
        <taxon>Chrysomeloidea</taxon>
        <taxon>Cerambycidae</taxon>
        <taxon>Lamiinae</taxon>
        <taxon>Lamiini</taxon>
        <taxon>Anoplophora</taxon>
    </lineage>
</organism>
<proteinExistence type="predicted"/>
<reference evidence="1" key="1">
    <citation type="submission" date="2013-07" db="EMBL/GenBank/DDBJ databases">
        <title>Midgut Transcriptome Profiling of Anoplphora glabripennis, a Lignocellulose Degrading, Wood-Boring Cerambycid.</title>
        <authorList>
            <person name="Scully E.D."/>
            <person name="Hoover K."/>
            <person name="Carlson J.E."/>
            <person name="Tien M."/>
            <person name="Geib S.M."/>
        </authorList>
    </citation>
    <scope>NUCLEOTIDE SEQUENCE</scope>
</reference>
<dbReference type="PANTHER" id="PTHR31511">
    <property type="entry name" value="PROTEIN CBG23764"/>
    <property type="match status" value="1"/>
</dbReference>